<proteinExistence type="predicted"/>
<dbReference type="AlphaFoldDB" id="T0LMC3"/>
<evidence type="ECO:0000313" key="2">
    <source>
        <dbReference type="EMBL" id="EQB52851.1"/>
    </source>
</evidence>
<accession>T0LMC3</accession>
<sequence length="155" mass="17524">MRFWPPNLGVLGRQTKSSIEGDYKRSREETRDTMAVDSVTPNGWVLVSKRTPPTPPSVHPQMSDAPDVPPEKPQGGSGDAKLWTEEEIYDLHRVSKANAADLRRFVNFGGLYSLSDNRTILCIRGHEELMDIIEAAKVIRNELDEPFPGRRIFLH</sequence>
<organism evidence="2 3">
    <name type="scientific">Colletotrichum gloeosporioides (strain Cg-14)</name>
    <name type="common">Anthracnose fungus</name>
    <name type="synonym">Glomerella cingulata</name>
    <dbReference type="NCBI Taxonomy" id="1237896"/>
    <lineage>
        <taxon>Eukaryota</taxon>
        <taxon>Fungi</taxon>
        <taxon>Dikarya</taxon>
        <taxon>Ascomycota</taxon>
        <taxon>Pezizomycotina</taxon>
        <taxon>Sordariomycetes</taxon>
        <taxon>Hypocreomycetidae</taxon>
        <taxon>Glomerellales</taxon>
        <taxon>Glomerellaceae</taxon>
        <taxon>Colletotrichum</taxon>
        <taxon>Colletotrichum gloeosporioides species complex</taxon>
    </lineage>
</organism>
<comment type="caution">
    <text evidence="2">The sequence shown here is derived from an EMBL/GenBank/DDBJ whole genome shotgun (WGS) entry which is preliminary data.</text>
</comment>
<dbReference type="Proteomes" id="UP000015530">
    <property type="component" value="Unassembled WGS sequence"/>
</dbReference>
<reference evidence="3" key="1">
    <citation type="journal article" date="2013" name="Mol. Plant Microbe Interact.">
        <title>Global aspects of pacC regulation of pathogenicity genes in Colletotrichum gloeosporioides as revealed by transcriptome analysis.</title>
        <authorList>
            <person name="Alkan N."/>
            <person name="Meng X."/>
            <person name="Friedlander G."/>
            <person name="Reuveni E."/>
            <person name="Sukno S."/>
            <person name="Sherman A."/>
            <person name="Thon M."/>
            <person name="Fluhr R."/>
            <person name="Prusky D."/>
        </authorList>
    </citation>
    <scope>NUCLEOTIDE SEQUENCE [LARGE SCALE GENOMIC DNA]</scope>
    <source>
        <strain evidence="3">Cg-14</strain>
    </source>
</reference>
<dbReference type="OrthoDB" id="10358854at2759"/>
<dbReference type="EMBL" id="AMYD01001503">
    <property type="protein sequence ID" value="EQB52851.1"/>
    <property type="molecule type" value="Genomic_DNA"/>
</dbReference>
<name>T0LMC3_COLGC</name>
<evidence type="ECO:0000256" key="1">
    <source>
        <dbReference type="SAM" id="MobiDB-lite"/>
    </source>
</evidence>
<protein>
    <submittedName>
        <fullName evidence="2">Uncharacterized protein</fullName>
    </submittedName>
</protein>
<evidence type="ECO:0000313" key="3">
    <source>
        <dbReference type="Proteomes" id="UP000015530"/>
    </source>
</evidence>
<gene>
    <name evidence="2" type="ORF">CGLO_07500</name>
</gene>
<feature type="compositionally biased region" description="Basic and acidic residues" evidence="1">
    <location>
        <begin position="19"/>
        <end position="34"/>
    </location>
</feature>
<feature type="region of interest" description="Disordered" evidence="1">
    <location>
        <begin position="1"/>
        <end position="79"/>
    </location>
</feature>
<dbReference type="HOGENOM" id="CLU_1695334_0_0_1"/>